<dbReference type="CDD" id="cd06261">
    <property type="entry name" value="TM_PBP2"/>
    <property type="match status" value="1"/>
</dbReference>
<evidence type="ECO:0000256" key="4">
    <source>
        <dbReference type="ARBA" id="ARBA00023136"/>
    </source>
</evidence>
<evidence type="ECO:0000256" key="6">
    <source>
        <dbReference type="RuleBase" id="RU363054"/>
    </source>
</evidence>
<feature type="domain" description="ABC transmembrane type-1" evidence="7">
    <location>
        <begin position="106"/>
        <end position="318"/>
    </location>
</feature>
<dbReference type="Gene3D" id="1.10.3720.10">
    <property type="entry name" value="MetI-like"/>
    <property type="match status" value="1"/>
</dbReference>
<feature type="transmembrane region" description="Helical" evidence="5">
    <location>
        <begin position="47"/>
        <end position="69"/>
    </location>
</feature>
<evidence type="ECO:0000313" key="8">
    <source>
        <dbReference type="EMBL" id="HEG91171.1"/>
    </source>
</evidence>
<feature type="transmembrane region" description="Helical" evidence="5">
    <location>
        <begin position="300"/>
        <end position="322"/>
    </location>
</feature>
<dbReference type="AlphaFoldDB" id="A0A831TF23"/>
<keyword evidence="2 5" id="KW-0812">Transmembrane</keyword>
<protein>
    <recommendedName>
        <fullName evidence="6">Phosphate transport system permease protein</fullName>
    </recommendedName>
</protein>
<dbReference type="PROSITE" id="PS50928">
    <property type="entry name" value="ABC_TM1"/>
    <property type="match status" value="1"/>
</dbReference>
<feature type="transmembrane region" description="Helical" evidence="5">
    <location>
        <begin position="182"/>
        <end position="205"/>
    </location>
</feature>
<sequence length="330" mass="36309">MERAPGIPQPVEALPAVSLAERRERIQRVLRGDLAEDRRRRLRERLITGWLFLAAAISVLTTAGIIYTLSIETIHFFQRVSLVEFLTDTQWTPLFAEKHFGIAPLAVATLLVSSIAMLVALPLGLLAAIGLAEYLPPRLARLIKPILEILAGVPTVVYGYFALLFVTPLLQRFIPNLQVFNVLSAGLVMGIMILPLVASLSQDAMLAVPQSLREAAYALGATKLEVVWRVVVPASLSGIVASFILAVSRAVGETMIVVIAMGNTPRLSFNPLEQMQAMTAYIVQVSLGDTPHGTLEYQTIFAVGTTLFLITMGLNLLSFRFLRRFREIYQ</sequence>
<dbReference type="Pfam" id="PF00528">
    <property type="entry name" value="BPD_transp_1"/>
    <property type="match status" value="1"/>
</dbReference>
<dbReference type="InterPro" id="IPR000515">
    <property type="entry name" value="MetI-like"/>
</dbReference>
<dbReference type="GO" id="GO:0005886">
    <property type="term" value="C:plasma membrane"/>
    <property type="evidence" value="ECO:0007669"/>
    <property type="project" value="UniProtKB-SubCell"/>
</dbReference>
<dbReference type="InterPro" id="IPR011864">
    <property type="entry name" value="Phosphate_PstC"/>
</dbReference>
<feature type="transmembrane region" description="Helical" evidence="5">
    <location>
        <begin position="147"/>
        <end position="170"/>
    </location>
</feature>
<keyword evidence="5" id="KW-0813">Transport</keyword>
<dbReference type="EMBL" id="DSIY01000166">
    <property type="protein sequence ID" value="HEG91171.1"/>
    <property type="molecule type" value="Genomic_DNA"/>
</dbReference>
<keyword evidence="3 5" id="KW-1133">Transmembrane helix</keyword>
<feature type="transmembrane region" description="Helical" evidence="5">
    <location>
        <begin position="102"/>
        <end position="135"/>
    </location>
</feature>
<keyword evidence="4 5" id="KW-0472">Membrane</keyword>
<accession>A0A831TF23</accession>
<feature type="transmembrane region" description="Helical" evidence="5">
    <location>
        <begin position="226"/>
        <end position="247"/>
    </location>
</feature>
<keyword evidence="6" id="KW-1003">Cell membrane</keyword>
<dbReference type="PANTHER" id="PTHR42727:SF1">
    <property type="entry name" value="PHOSPHATE TRANSPORT SYSTEM PERMEASE"/>
    <property type="match status" value="1"/>
</dbReference>
<dbReference type="SUPFAM" id="SSF161098">
    <property type="entry name" value="MetI-like"/>
    <property type="match status" value="1"/>
</dbReference>
<comment type="function">
    <text evidence="6">Part of the binding-protein-dependent transport system for phosphate; probably responsible for the translocation of the substrate across the membrane.</text>
</comment>
<dbReference type="NCBIfam" id="TIGR02138">
    <property type="entry name" value="phosphate_pstC"/>
    <property type="match status" value="1"/>
</dbReference>
<evidence type="ECO:0000256" key="1">
    <source>
        <dbReference type="ARBA" id="ARBA00004651"/>
    </source>
</evidence>
<evidence type="ECO:0000256" key="2">
    <source>
        <dbReference type="ARBA" id="ARBA00022692"/>
    </source>
</evidence>
<comment type="similarity">
    <text evidence="6">Belongs to the binding-protein-dependent transport system permease family. CysTW subfamily.</text>
</comment>
<dbReference type="InterPro" id="IPR035906">
    <property type="entry name" value="MetI-like_sf"/>
</dbReference>
<dbReference type="PANTHER" id="PTHR42727">
    <property type="entry name" value="PHOSPHATE TRANSPORT SYSTEM PERMEASE PROTEIN"/>
    <property type="match status" value="1"/>
</dbReference>
<evidence type="ECO:0000256" key="5">
    <source>
        <dbReference type="RuleBase" id="RU363032"/>
    </source>
</evidence>
<evidence type="ECO:0000256" key="3">
    <source>
        <dbReference type="ARBA" id="ARBA00022989"/>
    </source>
</evidence>
<reference evidence="8" key="1">
    <citation type="journal article" date="2020" name="mSystems">
        <title>Genome- and Community-Level Interaction Insights into Carbon Utilization and Element Cycling Functions of Hydrothermarchaeota in Hydrothermal Sediment.</title>
        <authorList>
            <person name="Zhou Z."/>
            <person name="Liu Y."/>
            <person name="Xu W."/>
            <person name="Pan J."/>
            <person name="Luo Z.H."/>
            <person name="Li M."/>
        </authorList>
    </citation>
    <scope>NUCLEOTIDE SEQUENCE [LARGE SCALE GENOMIC DNA]</scope>
    <source>
        <strain evidence="8">SpSt-210</strain>
    </source>
</reference>
<dbReference type="GO" id="GO:0006817">
    <property type="term" value="P:phosphate ion transport"/>
    <property type="evidence" value="ECO:0007669"/>
    <property type="project" value="UniProtKB-KW"/>
</dbReference>
<gene>
    <name evidence="8" type="primary">pstC</name>
    <name evidence="8" type="ORF">ENP34_06980</name>
</gene>
<dbReference type="GO" id="GO:0005315">
    <property type="term" value="F:phosphate transmembrane transporter activity"/>
    <property type="evidence" value="ECO:0007669"/>
    <property type="project" value="InterPro"/>
</dbReference>
<proteinExistence type="inferred from homology"/>
<name>A0A831TF23_9BACT</name>
<comment type="subcellular location">
    <subcellularLocation>
        <location evidence="1 5">Cell membrane</location>
        <topology evidence="1 5">Multi-pass membrane protein</topology>
    </subcellularLocation>
</comment>
<comment type="caution">
    <text evidence="8">The sequence shown here is derived from an EMBL/GenBank/DDBJ whole genome shotgun (WGS) entry which is preliminary data.</text>
</comment>
<evidence type="ECO:0000259" key="7">
    <source>
        <dbReference type="PROSITE" id="PS50928"/>
    </source>
</evidence>
<organism evidence="8">
    <name type="scientific">Thermorudis peleae</name>
    <dbReference type="NCBI Taxonomy" id="1382356"/>
    <lineage>
        <taxon>Bacteria</taxon>
        <taxon>Pseudomonadati</taxon>
        <taxon>Thermomicrobiota</taxon>
        <taxon>Thermomicrobia</taxon>
        <taxon>Thermomicrobia incertae sedis</taxon>
        <taxon>Thermorudis</taxon>
    </lineage>
</organism>
<keyword evidence="6" id="KW-0592">Phosphate transport</keyword>